<name>A0A6N2B242_SOLCI</name>
<dbReference type="EMBL" id="RXGB01005327">
    <property type="protein sequence ID" value="TMW88078.1"/>
    <property type="molecule type" value="Genomic_DNA"/>
</dbReference>
<dbReference type="InterPro" id="IPR056924">
    <property type="entry name" value="SH3_Tf2-1"/>
</dbReference>
<gene>
    <name evidence="2" type="ORF">EJD97_019062</name>
</gene>
<dbReference type="AlphaFoldDB" id="A0A6N2B242"/>
<evidence type="ECO:0000313" key="2">
    <source>
        <dbReference type="EMBL" id="TMW88078.1"/>
    </source>
</evidence>
<sequence length="151" mass="17216">MEGEQVLLKVLPMKGVMRFGKRGKLSLRYIGPFEVLKRVGEVDYELALPPGLSGLHPELISVLDREIRMLISREIASIKVQWKNRPVEESTWEKEGDMQERYPHLLTDPGTPSRPCFLLAIVRGPTMGKLITRRTVLVTTDRDGLRRPTLV</sequence>
<feature type="domain" description="Tf2-1-like SH3-like" evidence="1">
    <location>
        <begin position="3"/>
        <end position="56"/>
    </location>
</feature>
<organism evidence="2">
    <name type="scientific">Solanum chilense</name>
    <name type="common">Tomato</name>
    <name type="synonym">Lycopersicon chilense</name>
    <dbReference type="NCBI Taxonomy" id="4083"/>
    <lineage>
        <taxon>Eukaryota</taxon>
        <taxon>Viridiplantae</taxon>
        <taxon>Streptophyta</taxon>
        <taxon>Embryophyta</taxon>
        <taxon>Tracheophyta</taxon>
        <taxon>Spermatophyta</taxon>
        <taxon>Magnoliopsida</taxon>
        <taxon>eudicotyledons</taxon>
        <taxon>Gunneridae</taxon>
        <taxon>Pentapetalae</taxon>
        <taxon>asterids</taxon>
        <taxon>lamiids</taxon>
        <taxon>Solanales</taxon>
        <taxon>Solanaceae</taxon>
        <taxon>Solanoideae</taxon>
        <taxon>Solaneae</taxon>
        <taxon>Solanum</taxon>
        <taxon>Solanum subgen. Lycopersicon</taxon>
    </lineage>
</organism>
<proteinExistence type="predicted"/>
<comment type="caution">
    <text evidence="2">The sequence shown here is derived from an EMBL/GenBank/DDBJ whole genome shotgun (WGS) entry which is preliminary data.</text>
</comment>
<evidence type="ECO:0000259" key="1">
    <source>
        <dbReference type="Pfam" id="PF24626"/>
    </source>
</evidence>
<accession>A0A6N2B242</accession>
<dbReference type="PANTHER" id="PTHR46148:SF60">
    <property type="entry name" value="CHROMO DOMAIN-CONTAINING PROTEIN"/>
    <property type="match status" value="1"/>
</dbReference>
<dbReference type="PANTHER" id="PTHR46148">
    <property type="entry name" value="CHROMO DOMAIN-CONTAINING PROTEIN"/>
    <property type="match status" value="1"/>
</dbReference>
<dbReference type="Pfam" id="PF24626">
    <property type="entry name" value="SH3_Tf2-1"/>
    <property type="match status" value="1"/>
</dbReference>
<reference evidence="2" key="1">
    <citation type="submission" date="2019-05" db="EMBL/GenBank/DDBJ databases">
        <title>The de novo reference genome and transcriptome assemblies of the wild tomato species Solanum chilense.</title>
        <authorList>
            <person name="Stam R."/>
            <person name="Nosenko T."/>
            <person name="Hoerger A.C."/>
            <person name="Stephan W."/>
            <person name="Seidel M.A."/>
            <person name="Kuhn J.M.M."/>
            <person name="Haberer G."/>
            <person name="Tellier A."/>
        </authorList>
    </citation>
    <scope>NUCLEOTIDE SEQUENCE</scope>
    <source>
        <tissue evidence="2">Mature leaves</tissue>
    </source>
</reference>
<protein>
    <recommendedName>
        <fullName evidence="1">Tf2-1-like SH3-like domain-containing protein</fullName>
    </recommendedName>
</protein>